<evidence type="ECO:0000256" key="7">
    <source>
        <dbReference type="ARBA" id="ARBA00022825"/>
    </source>
</evidence>
<comment type="subcellular location">
    <subcellularLocation>
        <location evidence="1">Cell membrane</location>
        <topology evidence="1">Single-pass membrane protein</topology>
    </subcellularLocation>
</comment>
<feature type="transmembrane region" description="Helical" evidence="13">
    <location>
        <begin position="28"/>
        <end position="51"/>
    </location>
</feature>
<dbReference type="PROSITE" id="PS00136">
    <property type="entry name" value="SUBTILASE_ASP"/>
    <property type="match status" value="1"/>
</dbReference>
<feature type="active site" description="Charge relay system" evidence="10">
    <location>
        <position position="298"/>
    </location>
</feature>
<comment type="similarity">
    <text evidence="2 10 11">Belongs to the peptidase S8 family.</text>
</comment>
<dbReference type="InterPro" id="IPR022398">
    <property type="entry name" value="Peptidase_S8_His-AS"/>
</dbReference>
<dbReference type="PRINTS" id="PR00723">
    <property type="entry name" value="SUBTILISIN"/>
</dbReference>
<evidence type="ECO:0000256" key="10">
    <source>
        <dbReference type="PROSITE-ProRule" id="PRU01240"/>
    </source>
</evidence>
<dbReference type="Pfam" id="PF00082">
    <property type="entry name" value="Peptidase_S8"/>
    <property type="match status" value="1"/>
</dbReference>
<feature type="region of interest" description="Disordered" evidence="12">
    <location>
        <begin position="418"/>
        <end position="476"/>
    </location>
</feature>
<accession>A0ABP4LIS9</accession>
<name>A0ABP4LIS9_9ACTN</name>
<keyword evidence="8 13" id="KW-1133">Transmembrane helix</keyword>
<evidence type="ECO:0000313" key="15">
    <source>
        <dbReference type="EMBL" id="GAA1524885.1"/>
    </source>
</evidence>
<dbReference type="PROSITE" id="PS00138">
    <property type="entry name" value="SUBTILASE_SER"/>
    <property type="match status" value="1"/>
</dbReference>
<dbReference type="PANTHER" id="PTHR43806">
    <property type="entry name" value="PEPTIDASE S8"/>
    <property type="match status" value="1"/>
</dbReference>
<feature type="active site" description="Charge relay system" evidence="10">
    <location>
        <position position="100"/>
    </location>
</feature>
<evidence type="ECO:0000256" key="6">
    <source>
        <dbReference type="ARBA" id="ARBA00022801"/>
    </source>
</evidence>
<dbReference type="PROSITE" id="PS00137">
    <property type="entry name" value="SUBTILASE_HIS"/>
    <property type="match status" value="1"/>
</dbReference>
<evidence type="ECO:0000256" key="12">
    <source>
        <dbReference type="SAM" id="MobiDB-lite"/>
    </source>
</evidence>
<dbReference type="InterPro" id="IPR000209">
    <property type="entry name" value="Peptidase_S8/S53_dom"/>
</dbReference>
<feature type="compositionally biased region" description="Polar residues" evidence="12">
    <location>
        <begin position="451"/>
        <end position="476"/>
    </location>
</feature>
<evidence type="ECO:0000313" key="16">
    <source>
        <dbReference type="Proteomes" id="UP001501470"/>
    </source>
</evidence>
<keyword evidence="7 10" id="KW-0720">Serine protease</keyword>
<protein>
    <submittedName>
        <fullName evidence="15">Type VII secretion-associated serine protease mycosin</fullName>
    </submittedName>
</protein>
<dbReference type="SUPFAM" id="SSF52743">
    <property type="entry name" value="Subtilisin-like"/>
    <property type="match status" value="1"/>
</dbReference>
<dbReference type="Proteomes" id="UP001501470">
    <property type="component" value="Unassembled WGS sequence"/>
</dbReference>
<gene>
    <name evidence="15" type="primary">mycP_4</name>
    <name evidence="15" type="ORF">GCM10009827_046910</name>
</gene>
<keyword evidence="5 13" id="KW-0812">Transmembrane</keyword>
<keyword evidence="16" id="KW-1185">Reference proteome</keyword>
<keyword evidence="6 10" id="KW-0378">Hydrolase</keyword>
<dbReference type="InterPro" id="IPR015500">
    <property type="entry name" value="Peptidase_S8_subtilisin-rel"/>
</dbReference>
<comment type="caution">
    <text evidence="15">The sequence shown here is derived from an EMBL/GenBank/DDBJ whole genome shotgun (WGS) entry which is preliminary data.</text>
</comment>
<evidence type="ECO:0000256" key="8">
    <source>
        <dbReference type="ARBA" id="ARBA00022989"/>
    </source>
</evidence>
<dbReference type="InterPro" id="IPR023834">
    <property type="entry name" value="T7SS_pept_S8A_mycosin"/>
</dbReference>
<evidence type="ECO:0000256" key="2">
    <source>
        <dbReference type="ARBA" id="ARBA00011073"/>
    </source>
</evidence>
<evidence type="ECO:0000256" key="13">
    <source>
        <dbReference type="SAM" id="Phobius"/>
    </source>
</evidence>
<keyword evidence="3" id="KW-1003">Cell membrane</keyword>
<evidence type="ECO:0000256" key="5">
    <source>
        <dbReference type="ARBA" id="ARBA00022692"/>
    </source>
</evidence>
<feature type="domain" description="Peptidase S8/S53" evidence="14">
    <location>
        <begin position="91"/>
        <end position="345"/>
    </location>
</feature>
<evidence type="ECO:0000259" key="14">
    <source>
        <dbReference type="Pfam" id="PF00082"/>
    </source>
</evidence>
<feature type="compositionally biased region" description="Basic and acidic residues" evidence="12">
    <location>
        <begin position="426"/>
        <end position="437"/>
    </location>
</feature>
<dbReference type="PANTHER" id="PTHR43806:SF11">
    <property type="entry name" value="CEREVISIN-RELATED"/>
    <property type="match status" value="1"/>
</dbReference>
<organism evidence="15 16">
    <name type="scientific">Dactylosporangium maewongense</name>
    <dbReference type="NCBI Taxonomy" id="634393"/>
    <lineage>
        <taxon>Bacteria</taxon>
        <taxon>Bacillati</taxon>
        <taxon>Actinomycetota</taxon>
        <taxon>Actinomycetes</taxon>
        <taxon>Micromonosporales</taxon>
        <taxon>Micromonosporaceae</taxon>
        <taxon>Dactylosporangium</taxon>
    </lineage>
</organism>
<feature type="transmembrane region" description="Helical" evidence="13">
    <location>
        <begin position="388"/>
        <end position="408"/>
    </location>
</feature>
<proteinExistence type="inferred from homology"/>
<dbReference type="EMBL" id="BAAAQD010000009">
    <property type="protein sequence ID" value="GAA1524885.1"/>
    <property type="molecule type" value="Genomic_DNA"/>
</dbReference>
<dbReference type="InterPro" id="IPR050131">
    <property type="entry name" value="Peptidase_S8_subtilisin-like"/>
</dbReference>
<dbReference type="InterPro" id="IPR023828">
    <property type="entry name" value="Peptidase_S8_Ser-AS"/>
</dbReference>
<dbReference type="PROSITE" id="PS51892">
    <property type="entry name" value="SUBTILASE"/>
    <property type="match status" value="1"/>
</dbReference>
<sequence length="476" mass="48936">MSTGHTGQGSIGRRGTANLWHVRQLRRIGVRAVAGLLATCALVVTPVPFAAPQMAVAAPSACGATFPNKLTETPWPLKRLHPELAWPMTKGEGVIVAVIDSGVSTTHPSLKDQVLPGKDYVQPGGVGDCDQAAHGTFVAGIIAGLRLPGNGFYGVAPASKILPIRVLEDDRKSFDQELPNTIADAIDYAVDHGAGVINLSLVTQPTPKLAASVARALSRNVIVVAAAGNDGANTNANQPAYPAAYDGVIAVAGVDEQDKHVSTSTSGDYVDVAAPGVNIEGPAPQGGGFGMRTGGGTSFAAPYVAGTAALLRAYYPEMTPQQIADRITATADQPPGGRDPQVGFGTVNPYRAVAALLDGAAPPETTRQGGAGLGPESARSAAESSLPAIWVAFAAVVTTALIWSGLLVQRARRRLHGAPAAAAGHQEPRRAGQDRFEPTIGPMNVRPPTVHRTQSSRGLANASRSLSMPTSSSGGR</sequence>
<evidence type="ECO:0000256" key="4">
    <source>
        <dbReference type="ARBA" id="ARBA00022670"/>
    </source>
</evidence>
<evidence type="ECO:0000256" key="1">
    <source>
        <dbReference type="ARBA" id="ARBA00004162"/>
    </source>
</evidence>
<evidence type="ECO:0000256" key="3">
    <source>
        <dbReference type="ARBA" id="ARBA00022475"/>
    </source>
</evidence>
<evidence type="ECO:0000256" key="9">
    <source>
        <dbReference type="ARBA" id="ARBA00023136"/>
    </source>
</evidence>
<dbReference type="GO" id="GO:0006508">
    <property type="term" value="P:proteolysis"/>
    <property type="evidence" value="ECO:0007669"/>
    <property type="project" value="UniProtKB-KW"/>
</dbReference>
<dbReference type="GO" id="GO:0008233">
    <property type="term" value="F:peptidase activity"/>
    <property type="evidence" value="ECO:0007669"/>
    <property type="project" value="UniProtKB-KW"/>
</dbReference>
<reference evidence="16" key="1">
    <citation type="journal article" date="2019" name="Int. J. Syst. Evol. Microbiol.">
        <title>The Global Catalogue of Microorganisms (GCM) 10K type strain sequencing project: providing services to taxonomists for standard genome sequencing and annotation.</title>
        <authorList>
            <consortium name="The Broad Institute Genomics Platform"/>
            <consortium name="The Broad Institute Genome Sequencing Center for Infectious Disease"/>
            <person name="Wu L."/>
            <person name="Ma J."/>
        </authorList>
    </citation>
    <scope>NUCLEOTIDE SEQUENCE [LARGE SCALE GENOMIC DNA]</scope>
    <source>
        <strain evidence="16">JCM 15933</strain>
    </source>
</reference>
<dbReference type="InterPro" id="IPR023827">
    <property type="entry name" value="Peptidase_S8_Asp-AS"/>
</dbReference>
<dbReference type="NCBIfam" id="TIGR03921">
    <property type="entry name" value="T7SS_mycosin"/>
    <property type="match status" value="1"/>
</dbReference>
<evidence type="ECO:0000256" key="11">
    <source>
        <dbReference type="RuleBase" id="RU003355"/>
    </source>
</evidence>
<dbReference type="Gene3D" id="3.40.50.200">
    <property type="entry name" value="Peptidase S8/S53 domain"/>
    <property type="match status" value="1"/>
</dbReference>
<keyword evidence="4 10" id="KW-0645">Protease</keyword>
<keyword evidence="9 13" id="KW-0472">Membrane</keyword>
<dbReference type="InterPro" id="IPR036852">
    <property type="entry name" value="Peptidase_S8/S53_dom_sf"/>
</dbReference>
<feature type="active site" description="Charge relay system" evidence="10">
    <location>
        <position position="134"/>
    </location>
</feature>